<evidence type="ECO:0000256" key="3">
    <source>
        <dbReference type="ARBA" id="ARBA00013208"/>
    </source>
</evidence>
<comment type="catalytic activity">
    <reaction evidence="1 8">
        <text>Cleavage of hydrophobic, N-terminal signal or leader sequences from secreted and periplasmic proteins.</text>
        <dbReference type="EC" id="3.4.21.89"/>
    </reaction>
</comment>
<dbReference type="PROSITE" id="PS00761">
    <property type="entry name" value="SPASE_I_3"/>
    <property type="match status" value="1"/>
</dbReference>
<dbReference type="HOGENOM" id="CLU_028723_1_3_7"/>
<dbReference type="InterPro" id="IPR019758">
    <property type="entry name" value="Pept_S26A_signal_pept_1_CS"/>
</dbReference>
<keyword evidence="5 8" id="KW-0645">Protease</keyword>
<dbReference type="PROSITE" id="PS00501">
    <property type="entry name" value="SPASE_I_1"/>
    <property type="match status" value="1"/>
</dbReference>
<evidence type="ECO:0000256" key="1">
    <source>
        <dbReference type="ARBA" id="ARBA00000677"/>
    </source>
</evidence>
<dbReference type="GO" id="GO:0004252">
    <property type="term" value="F:serine-type endopeptidase activity"/>
    <property type="evidence" value="ECO:0007669"/>
    <property type="project" value="InterPro"/>
</dbReference>
<dbReference type="Gene3D" id="2.10.109.10">
    <property type="entry name" value="Umud Fragment, subunit A"/>
    <property type="match status" value="1"/>
</dbReference>
<dbReference type="FunCoup" id="F2LVW5">
    <property type="interactions" value="284"/>
</dbReference>
<keyword evidence="8" id="KW-0812">Transmembrane</keyword>
<dbReference type="InterPro" id="IPR036286">
    <property type="entry name" value="LexA/Signal_pep-like_sf"/>
</dbReference>
<reference evidence="10 11" key="1">
    <citation type="journal article" date="2011" name="Stand. Genomic Sci.">
        <title>Complete genome sequence of the thermophilic sulfur-reducer Hippea maritima type strain (MH(2)).</title>
        <authorList>
            <person name="Huntemann M."/>
            <person name="Lu M."/>
            <person name="Nolan M."/>
            <person name="Lapidus A."/>
            <person name="Lucas S."/>
            <person name="Hammon N."/>
            <person name="Deshpande S."/>
            <person name="Cheng J.F."/>
            <person name="Tapia R."/>
            <person name="Han C."/>
            <person name="Goodwin L."/>
            <person name="Pitluck S."/>
            <person name="Liolios K."/>
            <person name="Pagani I."/>
            <person name="Ivanova N."/>
            <person name="Ovchinikova G."/>
            <person name="Pati A."/>
            <person name="Chen A."/>
            <person name="Palaniappan K."/>
            <person name="Land M."/>
            <person name="Hauser L."/>
            <person name="Jeffries C.D."/>
            <person name="Detter J.C."/>
            <person name="Brambilla E.M."/>
            <person name="Rohde M."/>
            <person name="Spring S."/>
            <person name="Goker M."/>
            <person name="Woyke T."/>
            <person name="Bristow J."/>
            <person name="Eisen J.A."/>
            <person name="Markowitz V."/>
            <person name="Hugenholtz P."/>
            <person name="Kyrpides N.C."/>
            <person name="Klenk H.P."/>
            <person name="Mavromatis K."/>
        </authorList>
    </citation>
    <scope>NUCLEOTIDE SEQUENCE [LARGE SCALE GENOMIC DNA]</scope>
    <source>
        <strain evidence="11">ATCC 700847 / DSM 10411 / MH2</strain>
    </source>
</reference>
<dbReference type="EMBL" id="CP002606">
    <property type="protein sequence ID" value="AEA33899.1"/>
    <property type="molecule type" value="Genomic_DNA"/>
</dbReference>
<dbReference type="SUPFAM" id="SSF51306">
    <property type="entry name" value="LexA/Signal peptidase"/>
    <property type="match status" value="1"/>
</dbReference>
<evidence type="ECO:0000256" key="8">
    <source>
        <dbReference type="RuleBase" id="RU362042"/>
    </source>
</evidence>
<evidence type="ECO:0000256" key="2">
    <source>
        <dbReference type="ARBA" id="ARBA00009370"/>
    </source>
</evidence>
<accession>F2LVW5</accession>
<keyword evidence="8" id="KW-1133">Transmembrane helix</keyword>
<evidence type="ECO:0000313" key="11">
    <source>
        <dbReference type="Proteomes" id="UP000008139"/>
    </source>
</evidence>
<dbReference type="STRING" id="760142.Hipma_0930"/>
<dbReference type="OrthoDB" id="9815782at2"/>
<dbReference type="InterPro" id="IPR019756">
    <property type="entry name" value="Pept_S26A_signal_pept_1_Ser-AS"/>
</dbReference>
<dbReference type="eggNOG" id="COG0681">
    <property type="taxonomic scope" value="Bacteria"/>
</dbReference>
<evidence type="ECO:0000256" key="7">
    <source>
        <dbReference type="PIRSR" id="PIRSR600223-1"/>
    </source>
</evidence>
<proteinExistence type="inferred from homology"/>
<feature type="transmembrane region" description="Helical" evidence="8">
    <location>
        <begin position="12"/>
        <end position="31"/>
    </location>
</feature>
<feature type="domain" description="Peptidase S26" evidence="9">
    <location>
        <begin position="11"/>
        <end position="194"/>
    </location>
</feature>
<evidence type="ECO:0000256" key="5">
    <source>
        <dbReference type="ARBA" id="ARBA00022670"/>
    </source>
</evidence>
<sequence length="214" mass="25079">MSQDKKQSKLGEWIKSIIIALIIALFIRAFFVEAFKIPSSSMEPTLLVGDHVLANRFIYGIKVPITGKMLIPIKHPQRGDVVIFRWPKDRSIYFIKRCIGIPGDTLEMKDKVLYRNNKMVKEPYVVHRDPNIYSKNTDISTFKTIWGSRDNWGPIKVPKGKYFMMGDNRDNSYDSRYWGFVPEKNIVGKAFIIYGSWTFSPFEIRFNRFFKLIH</sequence>
<dbReference type="NCBIfam" id="TIGR02227">
    <property type="entry name" value="sigpep_I_bact"/>
    <property type="match status" value="1"/>
</dbReference>
<evidence type="ECO:0000259" key="9">
    <source>
        <dbReference type="Pfam" id="PF10502"/>
    </source>
</evidence>
<evidence type="ECO:0000313" key="10">
    <source>
        <dbReference type="EMBL" id="AEA33899.1"/>
    </source>
</evidence>
<name>F2LVW5_HIPMA</name>
<comment type="similarity">
    <text evidence="2 8">Belongs to the peptidase S26 family.</text>
</comment>
<keyword evidence="8" id="KW-0472">Membrane</keyword>
<dbReference type="Pfam" id="PF10502">
    <property type="entry name" value="Peptidase_S26"/>
    <property type="match status" value="1"/>
</dbReference>
<dbReference type="GO" id="GO:0009003">
    <property type="term" value="F:signal peptidase activity"/>
    <property type="evidence" value="ECO:0007669"/>
    <property type="project" value="UniProtKB-EC"/>
</dbReference>
<dbReference type="GO" id="GO:0016020">
    <property type="term" value="C:membrane"/>
    <property type="evidence" value="ECO:0007669"/>
    <property type="project" value="UniProtKB-SubCell"/>
</dbReference>
<feature type="active site" evidence="7">
    <location>
        <position position="41"/>
    </location>
</feature>
<dbReference type="AlphaFoldDB" id="F2LVW5"/>
<dbReference type="InterPro" id="IPR019533">
    <property type="entry name" value="Peptidase_S26"/>
</dbReference>
<dbReference type="MEROPS" id="S26.025"/>
<dbReference type="InterPro" id="IPR000223">
    <property type="entry name" value="Pept_S26A_signal_pept_1"/>
</dbReference>
<keyword evidence="11" id="KW-1185">Reference proteome</keyword>
<keyword evidence="6 8" id="KW-0378">Hydrolase</keyword>
<feature type="active site" evidence="7">
    <location>
        <position position="96"/>
    </location>
</feature>
<dbReference type="GO" id="GO:0006465">
    <property type="term" value="P:signal peptide processing"/>
    <property type="evidence" value="ECO:0007669"/>
    <property type="project" value="InterPro"/>
</dbReference>
<comment type="subcellular location">
    <subcellularLocation>
        <location evidence="8">Membrane</location>
        <topology evidence="8">Single-pass type II membrane protein</topology>
    </subcellularLocation>
</comment>
<evidence type="ECO:0000256" key="4">
    <source>
        <dbReference type="ARBA" id="ARBA00019232"/>
    </source>
</evidence>
<dbReference type="PANTHER" id="PTHR43390:SF1">
    <property type="entry name" value="CHLOROPLAST PROCESSING PEPTIDASE"/>
    <property type="match status" value="1"/>
</dbReference>
<gene>
    <name evidence="10" type="ordered locus">Hipma_0930</name>
</gene>
<reference evidence="11" key="2">
    <citation type="submission" date="2011-03" db="EMBL/GenBank/DDBJ databases">
        <title>The complete genome of Hippea maritima DSM 10411.</title>
        <authorList>
            <consortium name="US DOE Joint Genome Institute (JGI-PGF)"/>
            <person name="Lucas S."/>
            <person name="Copeland A."/>
            <person name="Lapidus A."/>
            <person name="Bruce D."/>
            <person name="Goodwin L."/>
            <person name="Pitluck S."/>
            <person name="Peters L."/>
            <person name="Kyrpides N."/>
            <person name="Mavromatis K."/>
            <person name="Pagani I."/>
            <person name="Ivanova N."/>
            <person name="Mikhailova N."/>
            <person name="Lu M."/>
            <person name="Detter J.C."/>
            <person name="Tapia R."/>
            <person name="Han C."/>
            <person name="Land M."/>
            <person name="Hauser L."/>
            <person name="Markowitz V."/>
            <person name="Cheng J.-F."/>
            <person name="Hugenholtz P."/>
            <person name="Woyke T."/>
            <person name="Wu D."/>
            <person name="Spring S."/>
            <person name="Schroeder M."/>
            <person name="Brambilla E."/>
            <person name="Klenk H.-P."/>
            <person name="Eisen J.A."/>
        </authorList>
    </citation>
    <scope>NUCLEOTIDE SEQUENCE [LARGE SCALE GENOMIC DNA]</scope>
    <source>
        <strain evidence="11">ATCC 700847 / DSM 10411 / MH2</strain>
    </source>
</reference>
<protein>
    <recommendedName>
        <fullName evidence="4 8">Signal peptidase I</fullName>
        <ecNumber evidence="3 8">3.4.21.89</ecNumber>
    </recommendedName>
</protein>
<organism evidence="10 11">
    <name type="scientific">Hippea maritima (strain ATCC 700847 / DSM 10411 / MH2)</name>
    <dbReference type="NCBI Taxonomy" id="760142"/>
    <lineage>
        <taxon>Bacteria</taxon>
        <taxon>Pseudomonadati</taxon>
        <taxon>Campylobacterota</taxon>
        <taxon>Desulfurellia</taxon>
        <taxon>Desulfurellales</taxon>
        <taxon>Hippeaceae</taxon>
        <taxon>Hippea</taxon>
    </lineage>
</organism>
<evidence type="ECO:0000256" key="6">
    <source>
        <dbReference type="ARBA" id="ARBA00022801"/>
    </source>
</evidence>
<dbReference type="KEGG" id="hmr:Hipma_0930"/>
<dbReference type="InParanoid" id="F2LVW5"/>
<dbReference type="EC" id="3.4.21.89" evidence="3 8"/>
<dbReference type="PRINTS" id="PR00727">
    <property type="entry name" value="LEADERPTASE"/>
</dbReference>
<dbReference type="PANTHER" id="PTHR43390">
    <property type="entry name" value="SIGNAL PEPTIDASE I"/>
    <property type="match status" value="1"/>
</dbReference>
<dbReference type="Proteomes" id="UP000008139">
    <property type="component" value="Chromosome"/>
</dbReference>
<dbReference type="CDD" id="cd06530">
    <property type="entry name" value="S26_SPase_I"/>
    <property type="match status" value="1"/>
</dbReference>
<dbReference type="RefSeq" id="WP_013681940.1">
    <property type="nucleotide sequence ID" value="NC_015318.1"/>
</dbReference>